<protein>
    <recommendedName>
        <fullName evidence="13">Fibronectin type-III domain-containing protein</fullName>
    </recommendedName>
</protein>
<dbReference type="NCBIfam" id="TIGR04183">
    <property type="entry name" value="Por_Secre_tail"/>
    <property type="match status" value="1"/>
</dbReference>
<dbReference type="SUPFAM" id="SSF49265">
    <property type="entry name" value="Fibronectin type III"/>
    <property type="match status" value="1"/>
</dbReference>
<feature type="domain" description="CHRD" evidence="10">
    <location>
        <begin position="1867"/>
        <end position="1983"/>
    </location>
</feature>
<evidence type="ECO:0000256" key="5">
    <source>
        <dbReference type="ARBA" id="ARBA00023069"/>
    </source>
</evidence>
<evidence type="ECO:0000259" key="9">
    <source>
        <dbReference type="PROSITE" id="PS50853"/>
    </source>
</evidence>
<dbReference type="InterPro" id="IPR003961">
    <property type="entry name" value="FN3_dom"/>
</dbReference>
<dbReference type="Pfam" id="PF07452">
    <property type="entry name" value="CHRD"/>
    <property type="match status" value="1"/>
</dbReference>
<comment type="subcellular location">
    <subcellularLocation>
        <location evidence="1">Cell projection</location>
        <location evidence="1">Cilium</location>
    </subcellularLocation>
    <subcellularLocation>
        <location evidence="2">Cytoplasm</location>
    </subcellularLocation>
</comment>
<feature type="repeat" description="NHL" evidence="7">
    <location>
        <begin position="1316"/>
        <end position="1346"/>
    </location>
</feature>
<feature type="repeat" description="NHL" evidence="7">
    <location>
        <begin position="854"/>
        <end position="897"/>
    </location>
</feature>
<dbReference type="PROSITE" id="PS51125">
    <property type="entry name" value="NHL"/>
    <property type="match status" value="4"/>
</dbReference>
<dbReference type="Pfam" id="PF26549">
    <property type="entry name" value="Tricorn_N"/>
    <property type="match status" value="1"/>
</dbReference>
<evidence type="ECO:0000256" key="2">
    <source>
        <dbReference type="ARBA" id="ARBA00004496"/>
    </source>
</evidence>
<dbReference type="Pfam" id="PF13860">
    <property type="entry name" value="FlgD_ig"/>
    <property type="match status" value="1"/>
</dbReference>
<dbReference type="Gene3D" id="1.10.1330.10">
    <property type="entry name" value="Dockerin domain"/>
    <property type="match status" value="2"/>
</dbReference>
<evidence type="ECO:0000256" key="4">
    <source>
        <dbReference type="ARBA" id="ARBA00022737"/>
    </source>
</evidence>
<keyword evidence="8" id="KW-0732">Signal</keyword>
<dbReference type="PANTHER" id="PTHR46388">
    <property type="entry name" value="NHL REPEAT-CONTAINING PROTEIN 2"/>
    <property type="match status" value="1"/>
</dbReference>
<dbReference type="InterPro" id="IPR026444">
    <property type="entry name" value="Secre_tail"/>
</dbReference>
<dbReference type="PROSITE" id="PS50194">
    <property type="entry name" value="FILAMIN_REPEAT"/>
    <property type="match status" value="1"/>
</dbReference>
<dbReference type="SUPFAM" id="SSF69304">
    <property type="entry name" value="Tricorn protease N-terminal domain"/>
    <property type="match status" value="1"/>
</dbReference>
<dbReference type="EMBL" id="MFKF01000082">
    <property type="protein sequence ID" value="OGG55371.1"/>
    <property type="molecule type" value="Genomic_DNA"/>
</dbReference>
<dbReference type="SUPFAM" id="SSF49384">
    <property type="entry name" value="Carbohydrate-binding domain"/>
    <property type="match status" value="1"/>
</dbReference>
<dbReference type="InterPro" id="IPR054090">
    <property type="entry name" value="Cep192_Spd-2-like_dom"/>
</dbReference>
<evidence type="ECO:0000256" key="7">
    <source>
        <dbReference type="PROSITE-ProRule" id="PRU00504"/>
    </source>
</evidence>
<dbReference type="GO" id="GO:0000272">
    <property type="term" value="P:polysaccharide catabolic process"/>
    <property type="evidence" value="ECO:0007669"/>
    <property type="project" value="InterPro"/>
</dbReference>
<feature type="signal peptide" evidence="8">
    <location>
        <begin position="1"/>
        <end position="28"/>
    </location>
</feature>
<keyword evidence="6" id="KW-0966">Cell projection</keyword>
<dbReference type="SUPFAM" id="SSF63825">
    <property type="entry name" value="YWTD domain"/>
    <property type="match status" value="1"/>
</dbReference>
<evidence type="ECO:0000313" key="12">
    <source>
        <dbReference type="Proteomes" id="UP000178606"/>
    </source>
</evidence>
<feature type="repeat" description="NHL" evidence="7">
    <location>
        <begin position="1428"/>
        <end position="1452"/>
    </location>
</feature>
<dbReference type="GO" id="GO:0030246">
    <property type="term" value="F:carbohydrate binding"/>
    <property type="evidence" value="ECO:0007669"/>
    <property type="project" value="InterPro"/>
</dbReference>
<evidence type="ECO:0000256" key="6">
    <source>
        <dbReference type="ARBA" id="ARBA00023273"/>
    </source>
</evidence>
<proteinExistence type="predicted"/>
<organism evidence="11 12">
    <name type="scientific">Handelsmanbacteria sp. (strain RIFCSPLOWO2_12_FULL_64_10)</name>
    <dbReference type="NCBI Taxonomy" id="1817868"/>
    <lineage>
        <taxon>Bacteria</taxon>
        <taxon>Candidatus Handelsmaniibacteriota</taxon>
    </lineage>
</organism>
<dbReference type="Proteomes" id="UP000178606">
    <property type="component" value="Unassembled WGS sequence"/>
</dbReference>
<dbReference type="Gene3D" id="2.60.40.4070">
    <property type="match status" value="1"/>
</dbReference>
<evidence type="ECO:0000256" key="3">
    <source>
        <dbReference type="ARBA" id="ARBA00022490"/>
    </source>
</evidence>
<dbReference type="CDD" id="cd14953">
    <property type="entry name" value="NHL_like_1"/>
    <property type="match status" value="2"/>
</dbReference>
<feature type="repeat" description="NHL" evidence="7">
    <location>
        <begin position="964"/>
        <end position="1007"/>
    </location>
</feature>
<dbReference type="Pfam" id="PF01436">
    <property type="entry name" value="NHL"/>
    <property type="match status" value="2"/>
</dbReference>
<dbReference type="PROSITE" id="PS50853">
    <property type="entry name" value="FN3"/>
    <property type="match status" value="1"/>
</dbReference>
<dbReference type="InterPro" id="IPR011659">
    <property type="entry name" value="WD40"/>
</dbReference>
<dbReference type="InterPro" id="IPR036439">
    <property type="entry name" value="Dockerin_dom_sf"/>
</dbReference>
<dbReference type="NCBIfam" id="NF012200">
    <property type="entry name" value="choice_anch_D"/>
    <property type="match status" value="6"/>
</dbReference>
<evidence type="ECO:0000313" key="11">
    <source>
        <dbReference type="EMBL" id="OGG55371.1"/>
    </source>
</evidence>
<dbReference type="InterPro" id="IPR013783">
    <property type="entry name" value="Ig-like_fold"/>
</dbReference>
<dbReference type="InterPro" id="IPR031549">
    <property type="entry name" value="ASH"/>
</dbReference>
<dbReference type="InterPro" id="IPR011042">
    <property type="entry name" value="6-blade_b-propeller_TolB-like"/>
</dbReference>
<sequence length="2593" mass="265477">MSKRLFLTWVVAVSVLFGVGVSTQPALAVNLTATPSPIAFGTVEVGKSQQITVKITNITASDFVVEIAPPIGAAFSLPPLNVTASATARAGGDVYTIVQFSPTSSGSLSGTLNILKNGLIDLSVALTGTGSADTAPPAAPTGLTAAAGNRQVVLNWAANTEADLSYYIIHRSTTSGFTPASADSVGKADKLFTAFTNTDLGAGTYYFKIVAVDNSGNKSPASAQASASIAPGITLSPTSLFFGNVSIGGTGQQTVTVTNTGTDTLKVTSITKSGVNASEFSVNVTSMTVPPGAPPGLVTVTFSPVGSPGTRSASLSISHNAAGSPATVSLSGIPIVSGIVLSSTSLSFGNVDIGGTGTQTFTVSNAGGDTLKVTSIAVSGTGASQFSVSPTSVTVLPGGTPQPVTVTFTPTKVGWEQGTLSVTHNAAGSPSSVAVSGIGRVNPPSGSLTSTKIAFYSVRDFYGEIYVMNANGANQTRLTNNSTADRHPSWSPDGTKIAFSSDRDGSGEIYTMNADGTNQTRLTNNTTANDYRPSWSPDGTKIAFQSNRDGVNNAEIYIMNADGTNQTRLTNNTTNDYFPSWSPDGTKIAFTATRNGPWEIYVMNADGTGQTRLTTSTEDFLAWSPDGTKIAFRSNRDGNNEIYVMNADGTNPTRLTNNVASDSSPSWSPDGTKIAFASNRDGNNEIYVMNADGTNPTRLTTTTASVDETPSWSPFLAPVPAISLSPTSLSFDTTSVGVTSQKTLIIRNSGTQDLSIFGITVVGPDSLNFEASSPILSFPFSPVIAPGDTARVTVTFAPFSAGAKSASLSISHNAAGSPATAALSGVGTGTIPLGGPGIITTFAGSGPAGSNQGGFSGDGRLATIARLNHPSGVAADRNGNVYIVDTYNNRIRRVGPDGIITTFAGTGFWDFSGDGGQATQATFKYPQGIAVDTAGVVYIADTNNDRIRRVGKDGVITTFAGGGGSFGDGGPATQARLSSPQGVAVDTRGNVYIADNQNQRIRRVGPNGVITTFAGGGSDFGEGIPATQASLSYPNDVAVDARGNVYFTDSGRIRRVGPDGILTTFAGTGNWDFSGDGGPARLASLRDPQGVAVDVRGFVYIADAGNHRIRRVDPNGIITTFSGTGFQEFSGDGGQASLAGLSRPQGVAVNASGVLYIADSENQRIRRVGSTWTDGPFVVLSTPSLTFDNTSVGSTSQRQVTIFNVGNQSLTITGVAATGLDPSHFTASPTTATVAAGDTALITVTFAPTSSGAKTASLSVAHNAAGSPATVALSGLGIGVAPAGQGIITTFAGSGPVGQSQGGYSGDGGLAILARLSNPYGVAVDRKGNVYIADSWNSRVRRVDPNGVITTFAGGRYYSDGSLGDGGPATQANLSNPNGVAVDTAGVVYIADQSNNRIRRVGLDGIITTFAGGGLSFGDGGLATQARLRNPQGVAVDTRGNVYIADFDNQRIRRVGIDGIITTVAGGGIGGFGDGIPATLASLGSPFNVDVDKRGNIYIVESSRIRRVGLDGIITTVAGGGGSTSNGIPATQASLGGPRDVAVDDRGFIYIAEASNNRVRRVGLDGIINAFAGTGLRDFSGDGGPAPNAGLEQPYGVAVDTAGAVYIADTYNNRIRRVSSTWLSGPAIALSVSSLKFDVTQVGAMSQRTFTILNVGGGNLSITGITVVGPDSLQFTASPTTVTVAAGDAAQVTVTFAPTSTGPKSASLSIAHNAPGSPSTVALGMSAPSPDFTNSGVVDFDDFFMLAGAFGLIPTGPNARFDLNLDGKIGSADFLLFAQNFGRTASNISLAPPTSPGPNVGAGLTATLDRTSITSAGQTFTLTVRVTGASGLTSFVAEAIYDTSAVVDPTTAHRLSGSISPGRISETVTTFVAALNGAQENPAVTTTAGGTGTFVLTDTGLHFSLRVNGLSGPITGAHFHNAATGTNGGVVQPIAFNGNTASGAWAIPPAMVTELLAGRIYVNVHTATNPGGEIRGQLAVSSFNRRTETAGAFLGGSFSGGGDVVGFQFVTKPGFTTTRVGIHQLILVAGAQADTIVASPSPLTLQINLVPPSPGPNVGAQIAARLDRTSGVGPGQAVTLTISATGLSGLTTYIAEALYDSTDFADPATANRLAGALSPGPTSGAFTTVPGFNRRGEVGAAILGGSFSGNADLVSFTFITRPGFTTTDIGIRRVILRAGSLVDTIFASPSPLVLQVNPIVSTSGRVRYAKPTLEPGDPVDSVRVTIAGTGDSIRVALTDTSGSFQFATTFTGFSLTASKEGGLNNAVQGADALLVMQRTAFLAPAGPKGDLSADVNSDGTSNNADALAILRYLAFFNTGVGQVGQWRFVPGPEKGDFVAFLVGDVDHSWRPAIGAPAAKAVVSPVVVSLKEVRGKAGEEIHVPLLVQSGSEAVSTFLASLSYDPALLEYRFASATEASQGYLLVVNGETEGQIHLAAASAQGVRVDGAFVDLVFRVRQGDPSSKSARPRDRRSELSLLRAVVNDLSVSDISAGAVSIRDVPEKFTLSQNYPNPFNPVSQINFGLPEDTRVRLVIYNLLGQQVRVLVDEQMEAGYHSVAWDGRAEGGRPVGSGVYFYRLEAPGFAETKRMVLVK</sequence>
<reference evidence="11 12" key="1">
    <citation type="journal article" date="2016" name="Nat. Commun.">
        <title>Thousands of microbial genomes shed light on interconnected biogeochemical processes in an aquifer system.</title>
        <authorList>
            <person name="Anantharaman K."/>
            <person name="Brown C.T."/>
            <person name="Hug L.A."/>
            <person name="Sharon I."/>
            <person name="Castelle C.J."/>
            <person name="Probst A.J."/>
            <person name="Thomas B.C."/>
            <person name="Singh A."/>
            <person name="Wilkins M.J."/>
            <person name="Karaoz U."/>
            <person name="Brodie E.L."/>
            <person name="Williams K.H."/>
            <person name="Hubbard S.S."/>
            <person name="Banfield J.F."/>
        </authorList>
    </citation>
    <scope>NUCLEOTIDE SEQUENCE [LARGE SCALE GENOMIC DNA]</scope>
    <source>
        <strain evidence="12">RIFCSPLOWO2_12_FULL_64_10</strain>
    </source>
</reference>
<keyword evidence="4" id="KW-0677">Repeat</keyword>
<evidence type="ECO:0000259" key="10">
    <source>
        <dbReference type="PROSITE" id="PS50933"/>
    </source>
</evidence>
<dbReference type="SMART" id="SM00754">
    <property type="entry name" value="CHRD"/>
    <property type="match status" value="1"/>
</dbReference>
<dbReference type="Pfam" id="PF22544">
    <property type="entry name" value="HYDIN_VesB_CFA65-like_Ig"/>
    <property type="match status" value="3"/>
</dbReference>
<accession>A0A1F6D244</accession>
<dbReference type="InterPro" id="IPR036116">
    <property type="entry name" value="FN3_sf"/>
</dbReference>
<feature type="chain" id="PRO_5009523653" description="Fibronectin type-III domain-containing protein" evidence="8">
    <location>
        <begin position="29"/>
        <end position="2593"/>
    </location>
</feature>
<dbReference type="InterPro" id="IPR017868">
    <property type="entry name" value="Filamin/ABP280_repeat-like"/>
</dbReference>
<keyword evidence="5" id="KW-0969">Cilium</keyword>
<comment type="caution">
    <text evidence="11">The sequence shown here is derived from an EMBL/GenBank/DDBJ whole genome shotgun (WGS) entry which is preliminary data.</text>
</comment>
<evidence type="ECO:0000256" key="1">
    <source>
        <dbReference type="ARBA" id="ARBA00004138"/>
    </source>
</evidence>
<feature type="domain" description="Fibronectin type-III" evidence="9">
    <location>
        <begin position="136"/>
        <end position="232"/>
    </location>
</feature>
<dbReference type="Gene3D" id="2.120.10.30">
    <property type="entry name" value="TolB, C-terminal domain"/>
    <property type="match status" value="8"/>
</dbReference>
<dbReference type="SUPFAM" id="SSF63829">
    <property type="entry name" value="Calcium-dependent phosphotriesterase"/>
    <property type="match status" value="1"/>
</dbReference>
<evidence type="ECO:0008006" key="13">
    <source>
        <dbReference type="Google" id="ProtNLM"/>
    </source>
</evidence>
<dbReference type="PROSITE" id="PS50933">
    <property type="entry name" value="CHRD"/>
    <property type="match status" value="1"/>
</dbReference>
<dbReference type="InterPro" id="IPR001258">
    <property type="entry name" value="NHL_repeat"/>
</dbReference>
<dbReference type="Gene3D" id="2.60.40.680">
    <property type="match status" value="1"/>
</dbReference>
<dbReference type="Gene3D" id="2.120.10.60">
    <property type="entry name" value="Tricorn protease N-terminal domain"/>
    <property type="match status" value="1"/>
</dbReference>
<dbReference type="InterPro" id="IPR000033">
    <property type="entry name" value="LDLR_classB_rpt"/>
</dbReference>
<evidence type="ECO:0000256" key="8">
    <source>
        <dbReference type="SAM" id="SignalP"/>
    </source>
</evidence>
<name>A0A1F6D244_HANXR</name>
<dbReference type="InterPro" id="IPR053879">
    <property type="entry name" value="HYDIN_VesB_CFA65-like_Ig"/>
</dbReference>
<dbReference type="Pfam" id="PF15780">
    <property type="entry name" value="ASH"/>
    <property type="match status" value="2"/>
</dbReference>
<dbReference type="Pfam" id="PF22073">
    <property type="entry name" value="Cep192_D4"/>
    <property type="match status" value="1"/>
</dbReference>
<keyword evidence="3" id="KW-0963">Cytoplasm</keyword>
<dbReference type="GO" id="GO:0005737">
    <property type="term" value="C:cytoplasm"/>
    <property type="evidence" value="ECO:0007669"/>
    <property type="project" value="UniProtKB-SubCell"/>
</dbReference>
<dbReference type="PANTHER" id="PTHR46388:SF2">
    <property type="entry name" value="NHL REPEAT-CONTAINING PROTEIN 2"/>
    <property type="match status" value="1"/>
</dbReference>
<gene>
    <name evidence="11" type="ORF">A3F84_06175</name>
</gene>
<dbReference type="InterPro" id="IPR025965">
    <property type="entry name" value="FlgD/Vpr_Ig-like"/>
</dbReference>
<dbReference type="InterPro" id="IPR056822">
    <property type="entry name" value="TEN_NHL"/>
</dbReference>
<dbReference type="Pfam" id="PF25021">
    <property type="entry name" value="TEN_NHL"/>
    <property type="match status" value="9"/>
</dbReference>
<dbReference type="InterPro" id="IPR008965">
    <property type="entry name" value="CBM2/CBM3_carb-bd_dom_sf"/>
</dbReference>
<dbReference type="InterPro" id="IPR010895">
    <property type="entry name" value="CHRD"/>
</dbReference>
<dbReference type="Gene3D" id="2.60.40.10">
    <property type="entry name" value="Immunoglobulins"/>
    <property type="match status" value="7"/>
</dbReference>
<dbReference type="Pfam" id="PF07676">
    <property type="entry name" value="PD40"/>
    <property type="match status" value="3"/>
</dbReference>
<dbReference type="SMART" id="SM00135">
    <property type="entry name" value="LY"/>
    <property type="match status" value="8"/>
</dbReference>